<evidence type="ECO:0000313" key="4">
    <source>
        <dbReference type="Proteomes" id="UP001222325"/>
    </source>
</evidence>
<keyword evidence="2" id="KW-0472">Membrane</keyword>
<proteinExistence type="predicted"/>
<keyword evidence="2" id="KW-0812">Transmembrane</keyword>
<feature type="compositionally biased region" description="Basic and acidic residues" evidence="1">
    <location>
        <begin position="116"/>
        <end position="153"/>
    </location>
</feature>
<evidence type="ECO:0000256" key="2">
    <source>
        <dbReference type="SAM" id="Phobius"/>
    </source>
</evidence>
<reference evidence="3" key="1">
    <citation type="submission" date="2023-03" db="EMBL/GenBank/DDBJ databases">
        <title>Massive genome expansion in bonnet fungi (Mycena s.s.) driven by repeated elements and novel gene families across ecological guilds.</title>
        <authorList>
            <consortium name="Lawrence Berkeley National Laboratory"/>
            <person name="Harder C.B."/>
            <person name="Miyauchi S."/>
            <person name="Viragh M."/>
            <person name="Kuo A."/>
            <person name="Thoen E."/>
            <person name="Andreopoulos B."/>
            <person name="Lu D."/>
            <person name="Skrede I."/>
            <person name="Drula E."/>
            <person name="Henrissat B."/>
            <person name="Morin E."/>
            <person name="Kohler A."/>
            <person name="Barry K."/>
            <person name="LaButti K."/>
            <person name="Morin E."/>
            <person name="Salamov A."/>
            <person name="Lipzen A."/>
            <person name="Mereny Z."/>
            <person name="Hegedus B."/>
            <person name="Baldrian P."/>
            <person name="Stursova M."/>
            <person name="Weitz H."/>
            <person name="Taylor A."/>
            <person name="Grigoriev I.V."/>
            <person name="Nagy L.G."/>
            <person name="Martin F."/>
            <person name="Kauserud H."/>
        </authorList>
    </citation>
    <scope>NUCLEOTIDE SEQUENCE</scope>
    <source>
        <strain evidence="3">CBHHK173m</strain>
    </source>
</reference>
<sequence>MLIKLTPPASATPTPTILFALAFPDLPPSLPVPAAWAAQLARLSADDLEAPPSLHALDRAAALPSLIGEVLFDLPRNRVGCTFLDGAVEEWDMDARCAEMLARVICDVEESGRAEERAREWQRSLDAERTKARDEREQTLALAAERDREREAEMDQAYERNTQNAKGKGKEQSLNSPPASMKGARPKGRLNRSRSLLMALVSCVFPFSCPLFLRLSPSNSIIAARMLQPLIVTFLVMLLALRSQTLVPKSLTRIFFGELTLS</sequence>
<gene>
    <name evidence="3" type="ORF">B0H15DRAFT_194876</name>
</gene>
<feature type="transmembrane region" description="Helical" evidence="2">
    <location>
        <begin position="195"/>
        <end position="215"/>
    </location>
</feature>
<accession>A0AAD6UGV8</accession>
<dbReference type="Proteomes" id="UP001222325">
    <property type="component" value="Unassembled WGS sequence"/>
</dbReference>
<keyword evidence="4" id="KW-1185">Reference proteome</keyword>
<keyword evidence="2" id="KW-1133">Transmembrane helix</keyword>
<dbReference type="AlphaFoldDB" id="A0AAD6UGV8"/>
<evidence type="ECO:0000256" key="1">
    <source>
        <dbReference type="SAM" id="MobiDB-lite"/>
    </source>
</evidence>
<dbReference type="EMBL" id="JARJCN010000002">
    <property type="protein sequence ID" value="KAJ7103123.1"/>
    <property type="molecule type" value="Genomic_DNA"/>
</dbReference>
<name>A0AAD6UGV8_9AGAR</name>
<comment type="caution">
    <text evidence="3">The sequence shown here is derived from an EMBL/GenBank/DDBJ whole genome shotgun (WGS) entry which is preliminary data.</text>
</comment>
<feature type="region of interest" description="Disordered" evidence="1">
    <location>
        <begin position="116"/>
        <end position="188"/>
    </location>
</feature>
<organism evidence="3 4">
    <name type="scientific">Mycena belliarum</name>
    <dbReference type="NCBI Taxonomy" id="1033014"/>
    <lineage>
        <taxon>Eukaryota</taxon>
        <taxon>Fungi</taxon>
        <taxon>Dikarya</taxon>
        <taxon>Basidiomycota</taxon>
        <taxon>Agaricomycotina</taxon>
        <taxon>Agaricomycetes</taxon>
        <taxon>Agaricomycetidae</taxon>
        <taxon>Agaricales</taxon>
        <taxon>Marasmiineae</taxon>
        <taxon>Mycenaceae</taxon>
        <taxon>Mycena</taxon>
    </lineage>
</organism>
<evidence type="ECO:0000313" key="3">
    <source>
        <dbReference type="EMBL" id="KAJ7103123.1"/>
    </source>
</evidence>
<feature type="transmembrane region" description="Helical" evidence="2">
    <location>
        <begin position="221"/>
        <end position="241"/>
    </location>
</feature>
<protein>
    <submittedName>
        <fullName evidence="3">Uncharacterized protein</fullName>
    </submittedName>
</protein>